<dbReference type="GO" id="GO:0042910">
    <property type="term" value="F:xenobiotic transmembrane transporter activity"/>
    <property type="evidence" value="ECO:0007669"/>
    <property type="project" value="InterPro"/>
</dbReference>
<dbReference type="InterPro" id="IPR002528">
    <property type="entry name" value="MATE_fam"/>
</dbReference>
<gene>
    <name evidence="7" type="ORF">KFL_004810100</name>
</gene>
<feature type="transmembrane region" description="Helical" evidence="6">
    <location>
        <begin position="203"/>
        <end position="222"/>
    </location>
</feature>
<feature type="transmembrane region" description="Helical" evidence="6">
    <location>
        <begin position="431"/>
        <end position="451"/>
    </location>
</feature>
<comment type="subcellular location">
    <subcellularLocation>
        <location evidence="1">Membrane</location>
        <topology evidence="1">Multi-pass membrane protein</topology>
    </subcellularLocation>
</comment>
<dbReference type="OrthoDB" id="2126698at2759"/>
<comment type="similarity">
    <text evidence="2 6">Belongs to the multi antimicrobial extrusion (MATE) (TC 2.A.66.1) family.</text>
</comment>
<sequence length="505" mass="53638">MGSSEDIAEPLLPRSERDLEASGADAEVGLHAVEVPPSLTSFPTGHQIAGELGRQWSLALPVLITVFLQVLLTTLTSIFAGHIGEEALATASLGTSVYGATGFWLLSGLAGAVDTLAGQAFGAKQYRKLGEIVQRALLLNTVACIPIGVLWWNSERVLLALGQEADIAASTARFLVGLFPGLLGSAWRVPLVRYLAAQRLVQPVAGCAAIAVVVHLIANYVLAFQLGYGLAGISYAFSVTQVFYLALLLGYILCSKVRETTWTSWSWRATFSGLGLHLSLAIPSMVMVCLEMWSYELSLFLAGLLPNPKVQLSTVNIALNLMMLAFTFGSGWSVAISVRVSNELGANCPERARLAAIASLTMALLSGATVSLILFLSRNVIGRLFTDSKAIIDLTAQLVPILCVAAAADTVQFTMAGVLRGSGKQKIGAVCNLFSYYVVGIPAMVILAFHYELGAKGLWLGLTLALLSCLSVYSLLASRLDWEAEASKAKARLGVSSKDAQEQLA</sequence>
<dbReference type="PANTHER" id="PTHR11206">
    <property type="entry name" value="MULTIDRUG RESISTANCE PROTEIN"/>
    <property type="match status" value="1"/>
</dbReference>
<reference evidence="7 8" key="1">
    <citation type="journal article" date="2014" name="Nat. Commun.">
        <title>Klebsormidium flaccidum genome reveals primary factors for plant terrestrial adaptation.</title>
        <authorList>
            <person name="Hori K."/>
            <person name="Maruyama F."/>
            <person name="Fujisawa T."/>
            <person name="Togashi T."/>
            <person name="Yamamoto N."/>
            <person name="Seo M."/>
            <person name="Sato S."/>
            <person name="Yamada T."/>
            <person name="Mori H."/>
            <person name="Tajima N."/>
            <person name="Moriyama T."/>
            <person name="Ikeuchi M."/>
            <person name="Watanabe M."/>
            <person name="Wada H."/>
            <person name="Kobayashi K."/>
            <person name="Saito M."/>
            <person name="Masuda T."/>
            <person name="Sasaki-Sekimoto Y."/>
            <person name="Mashiguchi K."/>
            <person name="Awai K."/>
            <person name="Shimojima M."/>
            <person name="Masuda S."/>
            <person name="Iwai M."/>
            <person name="Nobusawa T."/>
            <person name="Narise T."/>
            <person name="Kondo S."/>
            <person name="Saito H."/>
            <person name="Sato R."/>
            <person name="Murakawa M."/>
            <person name="Ihara Y."/>
            <person name="Oshima-Yamada Y."/>
            <person name="Ohtaka K."/>
            <person name="Satoh M."/>
            <person name="Sonobe K."/>
            <person name="Ishii M."/>
            <person name="Ohtani R."/>
            <person name="Kanamori-Sato M."/>
            <person name="Honoki R."/>
            <person name="Miyazaki D."/>
            <person name="Mochizuki H."/>
            <person name="Umetsu J."/>
            <person name="Higashi K."/>
            <person name="Shibata D."/>
            <person name="Kamiya Y."/>
            <person name="Sato N."/>
            <person name="Nakamura Y."/>
            <person name="Tabata S."/>
            <person name="Ida S."/>
            <person name="Kurokawa K."/>
            <person name="Ohta H."/>
        </authorList>
    </citation>
    <scope>NUCLEOTIDE SEQUENCE [LARGE SCALE GENOMIC DNA]</scope>
    <source>
        <strain evidence="7 8">NIES-2285</strain>
    </source>
</reference>
<feature type="transmembrane region" description="Helical" evidence="6">
    <location>
        <begin position="58"/>
        <end position="83"/>
    </location>
</feature>
<feature type="transmembrane region" description="Helical" evidence="6">
    <location>
        <begin position="135"/>
        <end position="152"/>
    </location>
</feature>
<keyword evidence="8" id="KW-1185">Reference proteome</keyword>
<dbReference type="GO" id="GO:0016020">
    <property type="term" value="C:membrane"/>
    <property type="evidence" value="ECO:0000318"/>
    <property type="project" value="GO_Central"/>
</dbReference>
<feature type="transmembrane region" description="Helical" evidence="6">
    <location>
        <begin position="274"/>
        <end position="295"/>
    </location>
</feature>
<evidence type="ECO:0000256" key="5">
    <source>
        <dbReference type="ARBA" id="ARBA00023136"/>
    </source>
</evidence>
<dbReference type="EMBL" id="DF237430">
    <property type="protein sequence ID" value="GAQ89037.1"/>
    <property type="molecule type" value="Genomic_DNA"/>
</dbReference>
<dbReference type="InterPro" id="IPR045069">
    <property type="entry name" value="MATE_euk"/>
</dbReference>
<dbReference type="GO" id="GO:1990961">
    <property type="term" value="P:xenobiotic detoxification by transmembrane export across the plasma membrane"/>
    <property type="evidence" value="ECO:0007669"/>
    <property type="project" value="InterPro"/>
</dbReference>
<evidence type="ECO:0000256" key="1">
    <source>
        <dbReference type="ARBA" id="ARBA00004141"/>
    </source>
</evidence>
<organism evidence="7 8">
    <name type="scientific">Klebsormidium nitens</name>
    <name type="common">Green alga</name>
    <name type="synonym">Ulothrix nitens</name>
    <dbReference type="NCBI Taxonomy" id="105231"/>
    <lineage>
        <taxon>Eukaryota</taxon>
        <taxon>Viridiplantae</taxon>
        <taxon>Streptophyta</taxon>
        <taxon>Klebsormidiophyceae</taxon>
        <taxon>Klebsormidiales</taxon>
        <taxon>Klebsormidiaceae</taxon>
        <taxon>Klebsormidium</taxon>
    </lineage>
</organism>
<feature type="transmembrane region" description="Helical" evidence="6">
    <location>
        <begin position="352"/>
        <end position="376"/>
    </location>
</feature>
<dbReference type="NCBIfam" id="TIGR00797">
    <property type="entry name" value="matE"/>
    <property type="match status" value="1"/>
</dbReference>
<keyword evidence="5 6" id="KW-0472">Membrane</keyword>
<dbReference type="CDD" id="cd13132">
    <property type="entry name" value="MATE_eukaryotic"/>
    <property type="match status" value="1"/>
</dbReference>
<dbReference type="Proteomes" id="UP000054558">
    <property type="component" value="Unassembled WGS sequence"/>
</dbReference>
<dbReference type="Pfam" id="PF01554">
    <property type="entry name" value="MatE"/>
    <property type="match status" value="2"/>
</dbReference>
<dbReference type="OMA" id="IAICWTM"/>
<feature type="transmembrane region" description="Helical" evidence="6">
    <location>
        <begin position="228"/>
        <end position="253"/>
    </location>
</feature>
<evidence type="ECO:0000256" key="6">
    <source>
        <dbReference type="RuleBase" id="RU004914"/>
    </source>
</evidence>
<accession>A0A1Y1IK47</accession>
<dbReference type="GO" id="GO:0015297">
    <property type="term" value="F:antiporter activity"/>
    <property type="evidence" value="ECO:0007669"/>
    <property type="project" value="InterPro"/>
</dbReference>
<dbReference type="STRING" id="105231.A0A1Y1IK47"/>
<name>A0A1Y1IK47_KLENI</name>
<keyword evidence="3 6" id="KW-0812">Transmembrane</keyword>
<dbReference type="AlphaFoldDB" id="A0A1Y1IK47"/>
<evidence type="ECO:0000256" key="4">
    <source>
        <dbReference type="ARBA" id="ARBA00022989"/>
    </source>
</evidence>
<proteinExistence type="inferred from homology"/>
<feature type="transmembrane region" description="Helical" evidence="6">
    <location>
        <begin position="457"/>
        <end position="476"/>
    </location>
</feature>
<protein>
    <recommendedName>
        <fullName evidence="6">Protein DETOXIFICATION</fullName>
    </recommendedName>
    <alternativeName>
        <fullName evidence="6">Multidrug and toxic compound extrusion protein</fullName>
    </alternativeName>
</protein>
<feature type="transmembrane region" description="Helical" evidence="6">
    <location>
        <begin position="396"/>
        <end position="419"/>
    </location>
</feature>
<evidence type="ECO:0000256" key="2">
    <source>
        <dbReference type="ARBA" id="ARBA00010199"/>
    </source>
</evidence>
<evidence type="ECO:0000256" key="3">
    <source>
        <dbReference type="ARBA" id="ARBA00022692"/>
    </source>
</evidence>
<feature type="transmembrane region" description="Helical" evidence="6">
    <location>
        <begin position="315"/>
        <end position="340"/>
    </location>
</feature>
<keyword evidence="4 6" id="KW-1133">Transmembrane helix</keyword>
<feature type="transmembrane region" description="Helical" evidence="6">
    <location>
        <begin position="172"/>
        <end position="191"/>
    </location>
</feature>
<dbReference type="GO" id="GO:0022857">
    <property type="term" value="F:transmembrane transporter activity"/>
    <property type="evidence" value="ECO:0000318"/>
    <property type="project" value="GO_Central"/>
</dbReference>
<evidence type="ECO:0000313" key="8">
    <source>
        <dbReference type="Proteomes" id="UP000054558"/>
    </source>
</evidence>
<evidence type="ECO:0000313" key="7">
    <source>
        <dbReference type="EMBL" id="GAQ89037.1"/>
    </source>
</evidence>